<sequence>MSPSPLSGAGHPDPAASPMARARRPSRRWRRFRVRLRIWRMRMHAHPVLSLTWRTVVAAVGLVVLLAGIVMCVTPGPGVAGIILGLAILATEFAWARGLLRYARSWAHRARERAVHKAQQHRRERDHSASALHPAPDSD</sequence>
<feature type="region of interest" description="Disordered" evidence="1">
    <location>
        <begin position="116"/>
        <end position="139"/>
    </location>
</feature>
<gene>
    <name evidence="3" type="ORF">RM446_02370</name>
</gene>
<feature type="region of interest" description="Disordered" evidence="1">
    <location>
        <begin position="1"/>
        <end position="24"/>
    </location>
</feature>
<dbReference type="Proteomes" id="UP001183226">
    <property type="component" value="Unassembled WGS sequence"/>
</dbReference>
<keyword evidence="2" id="KW-1133">Transmembrane helix</keyword>
<dbReference type="RefSeq" id="WP_311543383.1">
    <property type="nucleotide sequence ID" value="NZ_JAVREK010000002.1"/>
</dbReference>
<evidence type="ECO:0000256" key="1">
    <source>
        <dbReference type="SAM" id="MobiDB-lite"/>
    </source>
</evidence>
<evidence type="ECO:0000313" key="4">
    <source>
        <dbReference type="Proteomes" id="UP001183226"/>
    </source>
</evidence>
<dbReference type="EMBL" id="JAVREK010000002">
    <property type="protein sequence ID" value="MDT0300949.1"/>
    <property type="molecule type" value="Genomic_DNA"/>
</dbReference>
<keyword evidence="4" id="KW-1185">Reference proteome</keyword>
<dbReference type="Pfam" id="PF09656">
    <property type="entry name" value="PGPGW"/>
    <property type="match status" value="1"/>
</dbReference>
<comment type="caution">
    <text evidence="3">The sequence shown here is derived from an EMBL/GenBank/DDBJ whole genome shotgun (WGS) entry which is preliminary data.</text>
</comment>
<evidence type="ECO:0000256" key="2">
    <source>
        <dbReference type="SAM" id="Phobius"/>
    </source>
</evidence>
<keyword evidence="2" id="KW-0812">Transmembrane</keyword>
<accession>A0ABU2KNU4</accession>
<name>A0ABU2KNU4_9ACTN</name>
<reference evidence="4" key="1">
    <citation type="submission" date="2023-07" db="EMBL/GenBank/DDBJ databases">
        <title>30 novel species of actinomycetes from the DSMZ collection.</title>
        <authorList>
            <person name="Nouioui I."/>
        </authorList>
    </citation>
    <scope>NUCLEOTIDE SEQUENCE [LARGE SCALE GENOMIC DNA]</scope>
    <source>
        <strain evidence="4">DSM 45055</strain>
    </source>
</reference>
<dbReference type="InterPro" id="IPR019099">
    <property type="entry name" value="Uncharacterised_PGPGW_TM"/>
</dbReference>
<protein>
    <submittedName>
        <fullName evidence="3">PGPGW domain-containing protein</fullName>
    </submittedName>
</protein>
<proteinExistence type="predicted"/>
<feature type="transmembrane region" description="Helical" evidence="2">
    <location>
        <begin position="82"/>
        <end position="100"/>
    </location>
</feature>
<evidence type="ECO:0000313" key="3">
    <source>
        <dbReference type="EMBL" id="MDT0300949.1"/>
    </source>
</evidence>
<organism evidence="3 4">
    <name type="scientific">Streptomonospora wellingtoniae</name>
    <dbReference type="NCBI Taxonomy" id="3075544"/>
    <lineage>
        <taxon>Bacteria</taxon>
        <taxon>Bacillati</taxon>
        <taxon>Actinomycetota</taxon>
        <taxon>Actinomycetes</taxon>
        <taxon>Streptosporangiales</taxon>
        <taxon>Nocardiopsidaceae</taxon>
        <taxon>Streptomonospora</taxon>
    </lineage>
</organism>
<keyword evidence="2" id="KW-0472">Membrane</keyword>